<accession>A0AAD7HVZ7</accession>
<dbReference type="Gene3D" id="3.40.50.1820">
    <property type="entry name" value="alpha/beta hydrolase"/>
    <property type="match status" value="1"/>
</dbReference>
<keyword evidence="4" id="KW-1185">Reference proteome</keyword>
<dbReference type="EMBL" id="JARJLG010000201">
    <property type="protein sequence ID" value="KAJ7728940.1"/>
    <property type="molecule type" value="Genomic_DNA"/>
</dbReference>
<proteinExistence type="predicted"/>
<dbReference type="InterPro" id="IPR002018">
    <property type="entry name" value="CarbesteraseB"/>
</dbReference>
<evidence type="ECO:0000313" key="3">
    <source>
        <dbReference type="EMBL" id="KAJ7728940.1"/>
    </source>
</evidence>
<organism evidence="3 4">
    <name type="scientific">Mycena maculata</name>
    <dbReference type="NCBI Taxonomy" id="230809"/>
    <lineage>
        <taxon>Eukaryota</taxon>
        <taxon>Fungi</taxon>
        <taxon>Dikarya</taxon>
        <taxon>Basidiomycota</taxon>
        <taxon>Agaricomycotina</taxon>
        <taxon>Agaricomycetes</taxon>
        <taxon>Agaricomycetidae</taxon>
        <taxon>Agaricales</taxon>
        <taxon>Marasmiineae</taxon>
        <taxon>Mycenaceae</taxon>
        <taxon>Mycena</taxon>
    </lineage>
</organism>
<dbReference type="PROSITE" id="PS00941">
    <property type="entry name" value="CARBOXYLESTERASE_B_2"/>
    <property type="match status" value="1"/>
</dbReference>
<comment type="caution">
    <text evidence="3">The sequence shown here is derived from an EMBL/GenBank/DDBJ whole genome shotgun (WGS) entry which is preliminary data.</text>
</comment>
<dbReference type="AlphaFoldDB" id="A0AAD7HVZ7"/>
<keyword evidence="1" id="KW-0732">Signal</keyword>
<gene>
    <name evidence="3" type="ORF">DFH07DRAFT_969672</name>
</gene>
<feature type="signal peptide" evidence="1">
    <location>
        <begin position="1"/>
        <end position="20"/>
    </location>
</feature>
<evidence type="ECO:0000259" key="2">
    <source>
        <dbReference type="Pfam" id="PF00135"/>
    </source>
</evidence>
<dbReference type="InterPro" id="IPR050309">
    <property type="entry name" value="Type-B_Carboxylest/Lipase"/>
</dbReference>
<dbReference type="Pfam" id="PF00135">
    <property type="entry name" value="COesterase"/>
    <property type="match status" value="1"/>
</dbReference>
<feature type="chain" id="PRO_5042259645" evidence="1">
    <location>
        <begin position="21"/>
        <end position="568"/>
    </location>
</feature>
<dbReference type="InterPro" id="IPR019819">
    <property type="entry name" value="Carboxylesterase_B_CS"/>
</dbReference>
<name>A0AAD7HVZ7_9AGAR</name>
<feature type="domain" description="Carboxylesterase type B" evidence="2">
    <location>
        <begin position="36"/>
        <end position="543"/>
    </location>
</feature>
<sequence length="568" mass="61232">MFLTPILTAGLLFFSSLAQANHTVQFGNTTLLGSLSNNVEFYGGILYAEPPLGNLRFLPSMLKSALGSPTFNASSFGVACLQEFIPSSSEDCLTINVFRPAGLNGTESLPVMAFIYGGGFLEGVSSLYPTTAIVAQSIGQGTPVIYVSFNYRVGVLGFPPGREALARDALNLGLKDQLAALQWIQDNITIFNGDKSKVTLFGESAGAVSLAMLFLNSNLGRFARAVIFESGSPSATSMFDSAHRQSDWDNFVCAVPGCAGSLQTSDSIVCLQRVNSSAILTASTLAWAESNEPFPWQPTIDGPIGLIPAHPFSLIAEGKFTRLPFIAGTNLNEGTYFATPLVNSTNMIRSYLIANYTSPTVPAQQLSSAIEELLELYPDIPALGAPFNTGNDTFGLSSQWKRFAAIMGDLLFISERCAWIQAASERGVKTFGYLFDDPGAQPIAAPNFSAPPPPQGTLDEIPYVYGIVPLFGGTAAAVNLSTHMIDYWVSFAMSLDPNDGLGSNQMLFPDIYDHHPTDDHFQGPAWSQYTCDDQHLLQLNSVNLTMIPDDYRVEQMGFINSHAEVFSL</sequence>
<dbReference type="PANTHER" id="PTHR11559">
    <property type="entry name" value="CARBOXYLESTERASE"/>
    <property type="match status" value="1"/>
</dbReference>
<dbReference type="Proteomes" id="UP001215280">
    <property type="component" value="Unassembled WGS sequence"/>
</dbReference>
<dbReference type="InterPro" id="IPR029058">
    <property type="entry name" value="AB_hydrolase_fold"/>
</dbReference>
<protein>
    <submittedName>
        <fullName evidence="3">Esterase 1</fullName>
    </submittedName>
</protein>
<evidence type="ECO:0000256" key="1">
    <source>
        <dbReference type="SAM" id="SignalP"/>
    </source>
</evidence>
<reference evidence="3" key="1">
    <citation type="submission" date="2023-03" db="EMBL/GenBank/DDBJ databases">
        <title>Massive genome expansion in bonnet fungi (Mycena s.s.) driven by repeated elements and novel gene families across ecological guilds.</title>
        <authorList>
            <consortium name="Lawrence Berkeley National Laboratory"/>
            <person name="Harder C.B."/>
            <person name="Miyauchi S."/>
            <person name="Viragh M."/>
            <person name="Kuo A."/>
            <person name="Thoen E."/>
            <person name="Andreopoulos B."/>
            <person name="Lu D."/>
            <person name="Skrede I."/>
            <person name="Drula E."/>
            <person name="Henrissat B."/>
            <person name="Morin E."/>
            <person name="Kohler A."/>
            <person name="Barry K."/>
            <person name="LaButti K."/>
            <person name="Morin E."/>
            <person name="Salamov A."/>
            <person name="Lipzen A."/>
            <person name="Mereny Z."/>
            <person name="Hegedus B."/>
            <person name="Baldrian P."/>
            <person name="Stursova M."/>
            <person name="Weitz H."/>
            <person name="Taylor A."/>
            <person name="Grigoriev I.V."/>
            <person name="Nagy L.G."/>
            <person name="Martin F."/>
            <person name="Kauserud H."/>
        </authorList>
    </citation>
    <scope>NUCLEOTIDE SEQUENCE</scope>
    <source>
        <strain evidence="3">CBHHK188m</strain>
    </source>
</reference>
<dbReference type="SUPFAM" id="SSF53474">
    <property type="entry name" value="alpha/beta-Hydrolases"/>
    <property type="match status" value="1"/>
</dbReference>
<evidence type="ECO:0000313" key="4">
    <source>
        <dbReference type="Proteomes" id="UP001215280"/>
    </source>
</evidence>